<dbReference type="InterPro" id="IPR041682">
    <property type="entry name" value="AAA_14"/>
</dbReference>
<evidence type="ECO:0000259" key="1">
    <source>
        <dbReference type="Pfam" id="PF13173"/>
    </source>
</evidence>
<dbReference type="STRING" id="1122195.SAMN02745164_02201"/>
<dbReference type="PANTHER" id="PTHR42990:SF1">
    <property type="entry name" value="AAA+ ATPASE DOMAIN-CONTAINING PROTEIN"/>
    <property type="match status" value="1"/>
</dbReference>
<protein>
    <recommendedName>
        <fullName evidence="1">AAA domain-containing protein</fullName>
    </recommendedName>
</protein>
<accession>A0A1M5AIT2</accession>
<proteinExistence type="predicted"/>
<gene>
    <name evidence="2" type="ORF">SAMN02745164_02201</name>
</gene>
<dbReference type="SUPFAM" id="SSF52540">
    <property type="entry name" value="P-loop containing nucleoside triphosphate hydrolases"/>
    <property type="match status" value="1"/>
</dbReference>
<dbReference type="Gene3D" id="3.40.50.300">
    <property type="entry name" value="P-loop containing nucleotide triphosphate hydrolases"/>
    <property type="match status" value="1"/>
</dbReference>
<sequence>MKIEDILERLELKTERLLTALPEKKRLYFQNLDKYDNRGMLFYGPRGVGKTTYLLTKIRKNNLFYVSGDDPLISSISFYDLAEKVFLNGYSGIIIDEVHYINKWSIYIKSLYDSYPNKKFWISDSSSVILRTGISDLSRRFIKVRIPLLSFREYIHLVTGLEVEPIKNPFNFNKNEFLSKIKDLEILKLFKDYAISGTRPFFLEGNFSEKMKNILEKTIYSDIPFFLKSTNENHLRLMKAIIGYLIYSKIPTINVEKMCKEWGISKNKLYDLLNVMSESELINIVLKERDFNANTKGKKIFLSDPAYYYIFNGEIGNFREAYTVFALKEKGEIFALRNEEDGDFIWNGIKIEVGGKNKKIKKSDFVIRDDIDLPIKNKVPLWILGFLW</sequence>
<dbReference type="AlphaFoldDB" id="A0A1M5AIT2"/>
<keyword evidence="3" id="KW-1185">Reference proteome</keyword>
<dbReference type="Proteomes" id="UP000184334">
    <property type="component" value="Unassembled WGS sequence"/>
</dbReference>
<feature type="domain" description="AAA" evidence="1">
    <location>
        <begin position="39"/>
        <end position="154"/>
    </location>
</feature>
<dbReference type="PANTHER" id="PTHR42990">
    <property type="entry name" value="ATPASE"/>
    <property type="match status" value="1"/>
</dbReference>
<dbReference type="InterPro" id="IPR027417">
    <property type="entry name" value="P-loop_NTPase"/>
</dbReference>
<dbReference type="EMBL" id="FQUI01000063">
    <property type="protein sequence ID" value="SHF30189.1"/>
    <property type="molecule type" value="Genomic_DNA"/>
</dbReference>
<reference evidence="2" key="1">
    <citation type="submission" date="2016-11" db="EMBL/GenBank/DDBJ databases">
        <authorList>
            <person name="Varghese N."/>
            <person name="Submissions S."/>
        </authorList>
    </citation>
    <scope>NUCLEOTIDE SEQUENCE [LARGE SCALE GENOMIC DNA]</scope>
    <source>
        <strain evidence="2">DSM 16785</strain>
    </source>
</reference>
<name>A0A1M5AIT2_MARH1</name>
<organism evidence="2 3">
    <name type="scientific">Marinitoga hydrogenitolerans (strain DSM 16785 / JCM 12826 / AT1271)</name>
    <dbReference type="NCBI Taxonomy" id="1122195"/>
    <lineage>
        <taxon>Bacteria</taxon>
        <taxon>Thermotogati</taxon>
        <taxon>Thermotogota</taxon>
        <taxon>Thermotogae</taxon>
        <taxon>Petrotogales</taxon>
        <taxon>Petrotogaceae</taxon>
        <taxon>Marinitoga</taxon>
    </lineage>
</organism>
<dbReference type="Pfam" id="PF13173">
    <property type="entry name" value="AAA_14"/>
    <property type="match status" value="1"/>
</dbReference>
<comment type="caution">
    <text evidence="2">The sequence shown here is derived from an EMBL/GenBank/DDBJ whole genome shotgun (WGS) entry which is preliminary data.</text>
</comment>
<dbReference type="OrthoDB" id="9768467at2"/>
<evidence type="ECO:0000313" key="2">
    <source>
        <dbReference type="EMBL" id="SHF30189.1"/>
    </source>
</evidence>
<evidence type="ECO:0000313" key="3">
    <source>
        <dbReference type="Proteomes" id="UP000184334"/>
    </source>
</evidence>
<dbReference type="RefSeq" id="WP_072866065.1">
    <property type="nucleotide sequence ID" value="NZ_FQUI01000063.1"/>
</dbReference>